<evidence type="ECO:0000259" key="8">
    <source>
        <dbReference type="PROSITE" id="PS50090"/>
    </source>
</evidence>
<evidence type="ECO:0000256" key="1">
    <source>
        <dbReference type="ARBA" id="ARBA00004123"/>
    </source>
</evidence>
<dbReference type="AlphaFoldDB" id="A0AAV7GTR0"/>
<feature type="domain" description="HTH myb-type" evidence="9">
    <location>
        <begin position="27"/>
        <end position="72"/>
    </location>
</feature>
<dbReference type="PROSITE" id="PS51294">
    <property type="entry name" value="HTH_MYB"/>
    <property type="match status" value="2"/>
</dbReference>
<evidence type="ECO:0000313" key="10">
    <source>
        <dbReference type="EMBL" id="KAH0458645.1"/>
    </source>
</evidence>
<dbReference type="InterPro" id="IPR017930">
    <property type="entry name" value="Myb_dom"/>
</dbReference>
<evidence type="ECO:0000256" key="3">
    <source>
        <dbReference type="ARBA" id="ARBA00023015"/>
    </source>
</evidence>
<dbReference type="EMBL" id="JAGFBR010000011">
    <property type="protein sequence ID" value="KAH0458645.1"/>
    <property type="molecule type" value="Genomic_DNA"/>
</dbReference>
<keyword evidence="6" id="KW-0539">Nucleus</keyword>
<dbReference type="PANTHER" id="PTHR47995:SF18">
    <property type="entry name" value="TRANSCRIPTION FACTOR MYB65"/>
    <property type="match status" value="1"/>
</dbReference>
<dbReference type="PROSITE" id="PS50090">
    <property type="entry name" value="MYB_LIKE"/>
    <property type="match status" value="2"/>
</dbReference>
<evidence type="ECO:0000256" key="4">
    <source>
        <dbReference type="ARBA" id="ARBA00023125"/>
    </source>
</evidence>
<gene>
    <name evidence="10" type="ORF">IEQ34_011459</name>
</gene>
<evidence type="ECO:0000256" key="6">
    <source>
        <dbReference type="ARBA" id="ARBA00023242"/>
    </source>
</evidence>
<dbReference type="InterPro" id="IPR001005">
    <property type="entry name" value="SANT/Myb"/>
</dbReference>
<proteinExistence type="predicted"/>
<feature type="domain" description="Myb-like" evidence="8">
    <location>
        <begin position="24"/>
        <end position="76"/>
    </location>
</feature>
<evidence type="ECO:0000256" key="2">
    <source>
        <dbReference type="ARBA" id="ARBA00022737"/>
    </source>
</evidence>
<keyword evidence="4" id="KW-0238">DNA-binding</keyword>
<dbReference type="CDD" id="cd00167">
    <property type="entry name" value="SANT"/>
    <property type="match status" value="2"/>
</dbReference>
<feature type="domain" description="Myb-like" evidence="8">
    <location>
        <begin position="77"/>
        <end position="127"/>
    </location>
</feature>
<dbReference type="PANTHER" id="PTHR47995">
    <property type="entry name" value="TRANSCRIPTION FACTOR MYB33-RELATED"/>
    <property type="match status" value="1"/>
</dbReference>
<dbReference type="SUPFAM" id="SSF46689">
    <property type="entry name" value="Homeodomain-like"/>
    <property type="match status" value="1"/>
</dbReference>
<protein>
    <submittedName>
        <fullName evidence="10">Uncharacterized protein</fullName>
    </submittedName>
</protein>
<keyword evidence="2" id="KW-0677">Repeat</keyword>
<dbReference type="FunFam" id="1.10.10.60:FF:000011">
    <property type="entry name" value="Myb transcription factor"/>
    <property type="match status" value="1"/>
</dbReference>
<dbReference type="Pfam" id="PF00249">
    <property type="entry name" value="Myb_DNA-binding"/>
    <property type="match status" value="2"/>
</dbReference>
<dbReference type="SMART" id="SM00717">
    <property type="entry name" value="SANT"/>
    <property type="match status" value="2"/>
</dbReference>
<name>A0AAV7GTR0_DENCH</name>
<evidence type="ECO:0000259" key="9">
    <source>
        <dbReference type="PROSITE" id="PS51294"/>
    </source>
</evidence>
<sequence length="343" mass="38708">MRPPLKKERASTAVAGGGASATTQQLLKRGPWTPAEDTILKEYVRKHGEGNWNVLQKISGLQRTGKSCRLRWVNNFRPNLKKESFSPYEEVLILLLHDELGNKWAQIAKHLPGRTDNEIKNYWNTLINRRKRAGLPMCPLENQQHMPLMSHRQEQNAPYIAISPPALKPSQATLSSFPSTMPQLSENQGVSIRQCPNRGNNISFQLPYFTYPVQNCLGYFDLGPPPYAVTKELPSSQFSSNFGDEKMPHGSSRLLDDLLQVIDLYGIEVIEETLKADVPTLVDMILRETTASTSLTVLPGWYNHSSSVGEFLNDPLAVITDKEIGIDVQQLEWMPYMAPVEFY</sequence>
<dbReference type="InterPro" id="IPR009057">
    <property type="entry name" value="Homeodomain-like_sf"/>
</dbReference>
<dbReference type="GO" id="GO:0003677">
    <property type="term" value="F:DNA binding"/>
    <property type="evidence" value="ECO:0007669"/>
    <property type="project" value="UniProtKB-KW"/>
</dbReference>
<keyword evidence="11" id="KW-1185">Reference proteome</keyword>
<feature type="domain" description="HTH myb-type" evidence="9">
    <location>
        <begin position="77"/>
        <end position="131"/>
    </location>
</feature>
<feature type="region of interest" description="Disordered" evidence="7">
    <location>
        <begin position="1"/>
        <end position="25"/>
    </location>
</feature>
<dbReference type="Proteomes" id="UP000775213">
    <property type="component" value="Unassembled WGS sequence"/>
</dbReference>
<comment type="caution">
    <text evidence="10">The sequence shown here is derived from an EMBL/GenBank/DDBJ whole genome shotgun (WGS) entry which is preliminary data.</text>
</comment>
<organism evidence="10 11">
    <name type="scientific">Dendrobium chrysotoxum</name>
    <name type="common">Orchid</name>
    <dbReference type="NCBI Taxonomy" id="161865"/>
    <lineage>
        <taxon>Eukaryota</taxon>
        <taxon>Viridiplantae</taxon>
        <taxon>Streptophyta</taxon>
        <taxon>Embryophyta</taxon>
        <taxon>Tracheophyta</taxon>
        <taxon>Spermatophyta</taxon>
        <taxon>Magnoliopsida</taxon>
        <taxon>Liliopsida</taxon>
        <taxon>Asparagales</taxon>
        <taxon>Orchidaceae</taxon>
        <taxon>Epidendroideae</taxon>
        <taxon>Malaxideae</taxon>
        <taxon>Dendrobiinae</taxon>
        <taxon>Dendrobium</taxon>
    </lineage>
</organism>
<comment type="subcellular location">
    <subcellularLocation>
        <location evidence="1">Nucleus</location>
    </subcellularLocation>
</comment>
<keyword evidence="5" id="KW-0804">Transcription</keyword>
<evidence type="ECO:0000256" key="7">
    <source>
        <dbReference type="SAM" id="MobiDB-lite"/>
    </source>
</evidence>
<dbReference type="Gene3D" id="1.10.10.60">
    <property type="entry name" value="Homeodomain-like"/>
    <property type="match status" value="2"/>
</dbReference>
<feature type="compositionally biased region" description="Basic and acidic residues" evidence="7">
    <location>
        <begin position="1"/>
        <end position="10"/>
    </location>
</feature>
<keyword evidence="3" id="KW-0805">Transcription regulation</keyword>
<reference evidence="10 11" key="1">
    <citation type="journal article" date="2021" name="Hortic Res">
        <title>Chromosome-scale assembly of the Dendrobium chrysotoxum genome enhances the understanding of orchid evolution.</title>
        <authorList>
            <person name="Zhang Y."/>
            <person name="Zhang G.Q."/>
            <person name="Zhang D."/>
            <person name="Liu X.D."/>
            <person name="Xu X.Y."/>
            <person name="Sun W.H."/>
            <person name="Yu X."/>
            <person name="Zhu X."/>
            <person name="Wang Z.W."/>
            <person name="Zhao X."/>
            <person name="Zhong W.Y."/>
            <person name="Chen H."/>
            <person name="Yin W.L."/>
            <person name="Huang T."/>
            <person name="Niu S.C."/>
            <person name="Liu Z.J."/>
        </authorList>
    </citation>
    <scope>NUCLEOTIDE SEQUENCE [LARGE SCALE GENOMIC DNA]</scope>
    <source>
        <strain evidence="10">Lindl</strain>
    </source>
</reference>
<dbReference type="GO" id="GO:0005634">
    <property type="term" value="C:nucleus"/>
    <property type="evidence" value="ECO:0007669"/>
    <property type="project" value="UniProtKB-SubCell"/>
</dbReference>
<evidence type="ECO:0000256" key="5">
    <source>
        <dbReference type="ARBA" id="ARBA00023163"/>
    </source>
</evidence>
<accession>A0AAV7GTR0</accession>
<evidence type="ECO:0000313" key="11">
    <source>
        <dbReference type="Proteomes" id="UP000775213"/>
    </source>
</evidence>